<feature type="domain" description="DUF2179" evidence="7">
    <location>
        <begin position="221"/>
        <end position="274"/>
    </location>
</feature>
<dbReference type="InterPro" id="IPR003740">
    <property type="entry name" value="YitT"/>
</dbReference>
<dbReference type="Pfam" id="PF10035">
    <property type="entry name" value="DUF2179"/>
    <property type="match status" value="1"/>
</dbReference>
<keyword evidence="9" id="KW-1185">Reference proteome</keyword>
<evidence type="ECO:0000256" key="4">
    <source>
        <dbReference type="ARBA" id="ARBA00022989"/>
    </source>
</evidence>
<protein>
    <submittedName>
        <fullName evidence="8">Membrane protein</fullName>
    </submittedName>
</protein>
<dbReference type="PIRSF" id="PIRSF006483">
    <property type="entry name" value="Membrane_protein_YitT"/>
    <property type="match status" value="1"/>
</dbReference>
<evidence type="ECO:0000313" key="8">
    <source>
        <dbReference type="EMBL" id="BCL61186.1"/>
    </source>
</evidence>
<dbReference type="InterPro" id="IPR051461">
    <property type="entry name" value="UPF0750_membrane"/>
</dbReference>
<feature type="transmembrane region" description="Helical" evidence="6">
    <location>
        <begin position="172"/>
        <end position="194"/>
    </location>
</feature>
<feature type="transmembrane region" description="Helical" evidence="6">
    <location>
        <begin position="79"/>
        <end position="101"/>
    </location>
</feature>
<feature type="transmembrane region" description="Helical" evidence="6">
    <location>
        <begin position="145"/>
        <end position="166"/>
    </location>
</feature>
<dbReference type="PANTHER" id="PTHR33545">
    <property type="entry name" value="UPF0750 MEMBRANE PROTEIN YITT-RELATED"/>
    <property type="match status" value="1"/>
</dbReference>
<evidence type="ECO:0000256" key="3">
    <source>
        <dbReference type="ARBA" id="ARBA00022692"/>
    </source>
</evidence>
<reference evidence="8" key="1">
    <citation type="submission" date="2020-09" db="EMBL/GenBank/DDBJ databases">
        <title>Desulfogranum mesoprofundum gen. nov., sp. nov., a novel mesophilic, sulfate-reducing chemolithoautotroph isolated from a deep-sea hydrothermal vent chimney in the Suiyo Seamount.</title>
        <authorList>
            <person name="Hashimoto Y."/>
            <person name="Nakagawa S."/>
        </authorList>
    </citation>
    <scope>NUCLEOTIDE SEQUENCE</scope>
    <source>
        <strain evidence="8">KT2</strain>
    </source>
</reference>
<dbReference type="InterPro" id="IPR019264">
    <property type="entry name" value="DUF2179"/>
</dbReference>
<keyword evidence="5 6" id="KW-0472">Membrane</keyword>
<proteinExistence type="predicted"/>
<accession>A0A8D5FIE7</accession>
<dbReference type="CDD" id="cd16380">
    <property type="entry name" value="YitT_C"/>
    <property type="match status" value="1"/>
</dbReference>
<name>A0A8D5FIE7_9BACT</name>
<evidence type="ECO:0000256" key="2">
    <source>
        <dbReference type="ARBA" id="ARBA00022475"/>
    </source>
</evidence>
<evidence type="ECO:0000256" key="6">
    <source>
        <dbReference type="SAM" id="Phobius"/>
    </source>
</evidence>
<gene>
    <name evidence="8" type="ORF">DGMP_18790</name>
</gene>
<dbReference type="AlphaFoldDB" id="A0A8D5FIE7"/>
<dbReference type="RefSeq" id="WP_228857223.1">
    <property type="nucleotide sequence ID" value="NZ_AP024086.1"/>
</dbReference>
<organism evidence="8 9">
    <name type="scientific">Desulfomarina profundi</name>
    <dbReference type="NCBI Taxonomy" id="2772557"/>
    <lineage>
        <taxon>Bacteria</taxon>
        <taxon>Pseudomonadati</taxon>
        <taxon>Thermodesulfobacteriota</taxon>
        <taxon>Desulfobulbia</taxon>
        <taxon>Desulfobulbales</taxon>
        <taxon>Desulfobulbaceae</taxon>
        <taxon>Desulfomarina</taxon>
    </lineage>
</organism>
<keyword evidence="3 6" id="KW-0812">Transmembrane</keyword>
<dbReference type="Pfam" id="PF02588">
    <property type="entry name" value="YitT_membrane"/>
    <property type="match status" value="1"/>
</dbReference>
<evidence type="ECO:0000256" key="1">
    <source>
        <dbReference type="ARBA" id="ARBA00004651"/>
    </source>
</evidence>
<keyword evidence="2" id="KW-1003">Cell membrane</keyword>
<dbReference type="GO" id="GO:0005886">
    <property type="term" value="C:plasma membrane"/>
    <property type="evidence" value="ECO:0007669"/>
    <property type="project" value="UniProtKB-SubCell"/>
</dbReference>
<sequence>MENSIKSILWNLLLLATGSLLFATGANAILVHHKFIIGGLYGTSLLIFYKTGLLSPGIWFFLLNIPLLVIGWIFMSRRFFFYSLFGIVCLTLFSQFLILNFDIHNQLYAAVAGGVICGAGTGIILRSRGSGGGLDIVAIILNQKYNFGVGKFYMIYNALLFSFVLTQYEPDLVIASMIVTFILSIALEQVLALFNQRKIVYIISESQNPIAKMITEELHQGATLINAKGAFSGNDKQLVMTITNNLQLKRLEEKIFTIDPNALFIVENSFNVIGSSFGKRKIY</sequence>
<feature type="transmembrane region" description="Helical" evidence="6">
    <location>
        <begin position="107"/>
        <end position="125"/>
    </location>
</feature>
<dbReference type="Proteomes" id="UP000826725">
    <property type="component" value="Chromosome"/>
</dbReference>
<dbReference type="PANTHER" id="PTHR33545:SF5">
    <property type="entry name" value="UPF0750 MEMBRANE PROTEIN YITT"/>
    <property type="match status" value="1"/>
</dbReference>
<comment type="subcellular location">
    <subcellularLocation>
        <location evidence="1">Cell membrane</location>
        <topology evidence="1">Multi-pass membrane protein</topology>
    </subcellularLocation>
</comment>
<evidence type="ECO:0000256" key="5">
    <source>
        <dbReference type="ARBA" id="ARBA00023136"/>
    </source>
</evidence>
<keyword evidence="4 6" id="KW-1133">Transmembrane helix</keyword>
<dbReference type="EMBL" id="AP024086">
    <property type="protein sequence ID" value="BCL61186.1"/>
    <property type="molecule type" value="Genomic_DNA"/>
</dbReference>
<evidence type="ECO:0000313" key="9">
    <source>
        <dbReference type="Proteomes" id="UP000826725"/>
    </source>
</evidence>
<dbReference type="KEGG" id="dbk:DGMP_18790"/>
<feature type="transmembrane region" description="Helical" evidence="6">
    <location>
        <begin position="52"/>
        <end position="74"/>
    </location>
</feature>
<evidence type="ECO:0000259" key="7">
    <source>
        <dbReference type="Pfam" id="PF10035"/>
    </source>
</evidence>